<proteinExistence type="predicted"/>
<sequence>MNKFKRGGSFSYGGFLWDPGECAPFTLEGCTVTAALRRKVKFEFVQDLNVDILDAATNAVRVYAPPKDTEKWRPQVHFIDFKVVDSNGEVVHTTTSFIDVVDHVTN</sequence>
<evidence type="ECO:0000313" key="1">
    <source>
        <dbReference type="EMBL" id="WVK90005.1"/>
    </source>
</evidence>
<reference evidence="1" key="1">
    <citation type="submission" date="2024-01" db="EMBL/GenBank/DDBJ databases">
        <authorList>
            <person name="Zhu Q."/>
        </authorList>
    </citation>
    <scope>NUCLEOTIDE SEQUENCE</scope>
</reference>
<accession>A0AAX4JIY3</accession>
<name>A0AAX4JIY3_9CAUD</name>
<organism evidence="1 2">
    <name type="scientific">Burkholderia phage vB_BpP_HN02</name>
    <dbReference type="NCBI Taxonomy" id="3116925"/>
    <lineage>
        <taxon>Viruses</taxon>
        <taxon>Duplodnaviria</taxon>
        <taxon>Heunggongvirae</taxon>
        <taxon>Uroviricota</taxon>
        <taxon>Caudoviricetes</taxon>
        <taxon>Schitoviridae</taxon>
    </lineage>
</organism>
<dbReference type="EMBL" id="PP079243">
    <property type="protein sequence ID" value="WVK90005.1"/>
    <property type="molecule type" value="Genomic_DNA"/>
</dbReference>
<dbReference type="Proteomes" id="UP001432380">
    <property type="component" value="Segment"/>
</dbReference>
<evidence type="ECO:0000313" key="2">
    <source>
        <dbReference type="Proteomes" id="UP001432380"/>
    </source>
</evidence>
<protein>
    <submittedName>
        <fullName evidence="1">Uncharacterized protein</fullName>
    </submittedName>
</protein>